<sequence length="216" mass="25574">FLTQPNQTIQLNIQKEIKFSSGYKAHEMPETTLLWIEKFKYAQENIAELFEEELEKADLYLNQEEYQSFYSLLELGLKKASEGFYKWMNRWIHLPYVVCLLGSLNGPQFASAFLKVFFNTSSYKSISDIEKKYIDILENDKNNGISNTLGLLEALENLDFKEEFTNYAFTNSSEKSLEQFPLIYNFVKFRIWSILIRQQQLEGMFNRYDIKVHPNM</sequence>
<evidence type="ECO:0000313" key="1">
    <source>
        <dbReference type="EMBL" id="CAG8850420.1"/>
    </source>
</evidence>
<accession>A0ABN7X9B6</accession>
<comment type="caution">
    <text evidence="1">The sequence shown here is derived from an EMBL/GenBank/DDBJ whole genome shotgun (WGS) entry which is preliminary data.</text>
</comment>
<dbReference type="Proteomes" id="UP000789901">
    <property type="component" value="Unassembled WGS sequence"/>
</dbReference>
<proteinExistence type="predicted"/>
<gene>
    <name evidence="1" type="ORF">GMARGA_LOCUS40201</name>
</gene>
<organism evidence="1 2">
    <name type="scientific">Gigaspora margarita</name>
    <dbReference type="NCBI Taxonomy" id="4874"/>
    <lineage>
        <taxon>Eukaryota</taxon>
        <taxon>Fungi</taxon>
        <taxon>Fungi incertae sedis</taxon>
        <taxon>Mucoromycota</taxon>
        <taxon>Glomeromycotina</taxon>
        <taxon>Glomeromycetes</taxon>
        <taxon>Diversisporales</taxon>
        <taxon>Gigasporaceae</taxon>
        <taxon>Gigaspora</taxon>
    </lineage>
</organism>
<feature type="non-terminal residue" evidence="1">
    <location>
        <position position="1"/>
    </location>
</feature>
<protein>
    <submittedName>
        <fullName evidence="1">19726_t:CDS:1</fullName>
    </submittedName>
</protein>
<name>A0ABN7X9B6_GIGMA</name>
<reference evidence="1 2" key="1">
    <citation type="submission" date="2021-06" db="EMBL/GenBank/DDBJ databases">
        <authorList>
            <person name="Kallberg Y."/>
            <person name="Tangrot J."/>
            <person name="Rosling A."/>
        </authorList>
    </citation>
    <scope>NUCLEOTIDE SEQUENCE [LARGE SCALE GENOMIC DNA]</scope>
    <source>
        <strain evidence="1 2">120-4 pot B 10/14</strain>
    </source>
</reference>
<keyword evidence="2" id="KW-1185">Reference proteome</keyword>
<evidence type="ECO:0000313" key="2">
    <source>
        <dbReference type="Proteomes" id="UP000789901"/>
    </source>
</evidence>
<feature type="non-terminal residue" evidence="1">
    <location>
        <position position="216"/>
    </location>
</feature>
<dbReference type="EMBL" id="CAJVQB010101013">
    <property type="protein sequence ID" value="CAG8850420.1"/>
    <property type="molecule type" value="Genomic_DNA"/>
</dbReference>